<evidence type="ECO:0000313" key="8">
    <source>
        <dbReference type="Proteomes" id="UP001172673"/>
    </source>
</evidence>
<dbReference type="InterPro" id="IPR022092">
    <property type="entry name" value="TMF_DNA-bd"/>
</dbReference>
<feature type="region of interest" description="Disordered" evidence="5">
    <location>
        <begin position="373"/>
        <end position="422"/>
    </location>
</feature>
<feature type="compositionally biased region" description="Basic and acidic residues" evidence="5">
    <location>
        <begin position="391"/>
        <end position="422"/>
    </location>
</feature>
<dbReference type="PANTHER" id="PTHR46515">
    <property type="entry name" value="TATA ELEMENT MODULATORY FACTOR TMF1"/>
    <property type="match status" value="1"/>
</dbReference>
<feature type="compositionally biased region" description="Basic and acidic residues" evidence="5">
    <location>
        <begin position="179"/>
        <end position="207"/>
    </location>
</feature>
<evidence type="ECO:0000313" key="7">
    <source>
        <dbReference type="EMBL" id="KAJ9602914.1"/>
    </source>
</evidence>
<feature type="region of interest" description="Disordered" evidence="5">
    <location>
        <begin position="27"/>
        <end position="207"/>
    </location>
</feature>
<feature type="compositionally biased region" description="Polar residues" evidence="5">
    <location>
        <begin position="652"/>
        <end position="669"/>
    </location>
</feature>
<dbReference type="EMBL" id="JAPDRK010000024">
    <property type="protein sequence ID" value="KAJ9602914.1"/>
    <property type="molecule type" value="Genomic_DNA"/>
</dbReference>
<evidence type="ECO:0000256" key="5">
    <source>
        <dbReference type="SAM" id="MobiDB-lite"/>
    </source>
</evidence>
<proteinExistence type="predicted"/>
<dbReference type="InterPro" id="IPR052602">
    <property type="entry name" value="Growth_transcription_reg"/>
</dbReference>
<feature type="compositionally biased region" description="Polar residues" evidence="5">
    <location>
        <begin position="93"/>
        <end position="105"/>
    </location>
</feature>
<dbReference type="Pfam" id="PF12325">
    <property type="entry name" value="TMF_TATA_bd"/>
    <property type="match status" value="1"/>
</dbReference>
<evidence type="ECO:0000256" key="4">
    <source>
        <dbReference type="SAM" id="Coils"/>
    </source>
</evidence>
<evidence type="ECO:0000256" key="3">
    <source>
        <dbReference type="ARBA" id="ARBA00023054"/>
    </source>
</evidence>
<feature type="compositionally biased region" description="Polar residues" evidence="5">
    <location>
        <begin position="121"/>
        <end position="132"/>
    </location>
</feature>
<keyword evidence="3 4" id="KW-0175">Coiled coil</keyword>
<feature type="coiled-coil region" evidence="4">
    <location>
        <begin position="731"/>
        <end position="831"/>
    </location>
</feature>
<organism evidence="7 8">
    <name type="scientific">Cladophialophora chaetospira</name>
    <dbReference type="NCBI Taxonomy" id="386627"/>
    <lineage>
        <taxon>Eukaryota</taxon>
        <taxon>Fungi</taxon>
        <taxon>Dikarya</taxon>
        <taxon>Ascomycota</taxon>
        <taxon>Pezizomycotina</taxon>
        <taxon>Eurotiomycetes</taxon>
        <taxon>Chaetothyriomycetidae</taxon>
        <taxon>Chaetothyriales</taxon>
        <taxon>Herpotrichiellaceae</taxon>
        <taxon>Cladophialophora</taxon>
    </lineage>
</organism>
<evidence type="ECO:0000256" key="2">
    <source>
        <dbReference type="ARBA" id="ARBA00023034"/>
    </source>
</evidence>
<accession>A0AA39CC68</accession>
<evidence type="ECO:0000256" key="1">
    <source>
        <dbReference type="ARBA" id="ARBA00004555"/>
    </source>
</evidence>
<feature type="coiled-coil region" evidence="4">
    <location>
        <begin position="475"/>
        <end position="601"/>
    </location>
</feature>
<gene>
    <name evidence="7" type="ORF">H2200_012694</name>
</gene>
<sequence>MSAKPRSGWNFLQQAVASVESRLDDILTEEGDRPKRVNTPVQAKRPSADLSRSNSNVSANNDRLQERLARAMAKKTASRTESPVPPAQDESSRPASTTGEASSPGFTDAQAEEPPDLVLDNAQQDTVRQTSDAVDDNARIEIATGEEQPSLGANNTIQSKKARALPEITLHSARASMDANRESENSRGRPSEDLDRPSVDSQSRRGAEEVLEAQAEMHIYLERIDALRRDLQTLVDSVSGSARKSAEAAKEAAASAQPGSLEQKLSQKDERIALLIEEGTRWSKTEMDLRSTIKKIRTQAVAGTKEQEAAKIRAEKAERASRVMEERARRAEVASKRAEQTLAANTSVAQDLEVARKERDALNATLAEMKSQLSKANSRAEAAESRAQTEQLEKERTKNAELRDQLTSARVEREVSEDKTRREISDLRAALDREKEQARAMESDMLSEQATLESKLESFRVRAEEASSADTGHTQAKMLRQIETLQNQYAAASQNWQGIESSLLGRISNLEKERDEVAAREGDLRKKLRDTALKLKNAERELDGTQSKYADMDKSLADANEEVERSQRRVSQLETDLSNALKDLETQKQNAEREVQRKIDEEKSKWTANLHIPRNDSPAASLRKNSGLGFDINHLMSPVQYERANSRRSSIMPNTFDSNTPPRQQSTASFRGLANGSIAETPSVVTSMDQDEYFANVPPTPQTTSHHSQRGGVNDLISTSTVGAGPSVQLVERMSANVRRLESEKAASKDELARLSTQRDEARQEVVSLMREVEEKRKIEERLKTLDKDHADLSQRHQTMLELLGEKSEQVEELKADILDVKQMYRQLADTMK</sequence>
<keyword evidence="8" id="KW-1185">Reference proteome</keyword>
<dbReference type="GO" id="GO:0005783">
    <property type="term" value="C:endoplasmic reticulum"/>
    <property type="evidence" value="ECO:0007669"/>
    <property type="project" value="TreeGrafter"/>
</dbReference>
<evidence type="ECO:0000259" key="6">
    <source>
        <dbReference type="Pfam" id="PF12325"/>
    </source>
</evidence>
<comment type="subcellular location">
    <subcellularLocation>
        <location evidence="1">Golgi apparatus</location>
    </subcellularLocation>
</comment>
<dbReference type="InterPro" id="IPR022091">
    <property type="entry name" value="TMF_TATA-bd"/>
</dbReference>
<feature type="compositionally biased region" description="Polar residues" evidence="5">
    <location>
        <begin position="50"/>
        <end position="62"/>
    </location>
</feature>
<feature type="domain" description="TATA element modulatory factor 1 TATA binding" evidence="6">
    <location>
        <begin position="718"/>
        <end position="832"/>
    </location>
</feature>
<reference evidence="7" key="1">
    <citation type="submission" date="2022-10" db="EMBL/GenBank/DDBJ databases">
        <title>Culturing micro-colonial fungi from biological soil crusts in the Mojave desert and describing Neophaeococcomyces mojavensis, and introducing the new genera and species Taxawa tesnikishii.</title>
        <authorList>
            <person name="Kurbessoian T."/>
            <person name="Stajich J.E."/>
        </authorList>
    </citation>
    <scope>NUCLEOTIDE SEQUENCE</scope>
    <source>
        <strain evidence="7">TK_41</strain>
    </source>
</reference>
<dbReference type="GO" id="GO:0005794">
    <property type="term" value="C:Golgi apparatus"/>
    <property type="evidence" value="ECO:0007669"/>
    <property type="project" value="UniProtKB-SubCell"/>
</dbReference>
<feature type="region of interest" description="Disordered" evidence="5">
    <location>
        <begin position="652"/>
        <end position="675"/>
    </location>
</feature>
<comment type="caution">
    <text evidence="7">The sequence shown here is derived from an EMBL/GenBank/DDBJ whole genome shotgun (WGS) entry which is preliminary data.</text>
</comment>
<protein>
    <recommendedName>
        <fullName evidence="6">TATA element modulatory factor 1 TATA binding domain-containing protein</fullName>
    </recommendedName>
</protein>
<dbReference type="AlphaFoldDB" id="A0AA39CC68"/>
<keyword evidence="2" id="KW-0333">Golgi apparatus</keyword>
<dbReference type="PANTHER" id="PTHR46515:SF1">
    <property type="entry name" value="TATA ELEMENT MODULATORY FACTOR"/>
    <property type="match status" value="1"/>
</dbReference>
<dbReference type="Pfam" id="PF12329">
    <property type="entry name" value="TMF_DNA_bd"/>
    <property type="match status" value="1"/>
</dbReference>
<name>A0AA39CC68_9EURO</name>
<dbReference type="Proteomes" id="UP001172673">
    <property type="component" value="Unassembled WGS sequence"/>
</dbReference>